<dbReference type="RefSeq" id="WP_088273994.1">
    <property type="nucleotide sequence ID" value="NZ_FNVE01000002.1"/>
</dbReference>
<sequence>MDKVLVDRELLAGLVSNDRETRLDAERRMYGVLANQPAEAEGVDAPIVVGVRISSDGFGSYIADSAMGIGALYPGDVREPLTTVSQHERIVASLAWPAKTEQQPEQSALVEALKGMLAIHDEPSGFAGKYGRALDDAIAAQQVKIDQRIAAARLALAAQGDVGA</sequence>
<accession>A0AAQ1G5A6</accession>
<protein>
    <submittedName>
        <fullName evidence="1">Uncharacterized protein</fullName>
    </submittedName>
</protein>
<dbReference type="Proteomes" id="UP000243518">
    <property type="component" value="Unassembled WGS sequence"/>
</dbReference>
<name>A0AAQ1G5A6_9GAMM</name>
<organism evidence="1 2">
    <name type="scientific">Halopseudomonas aestusnigri</name>
    <dbReference type="NCBI Taxonomy" id="857252"/>
    <lineage>
        <taxon>Bacteria</taxon>
        <taxon>Pseudomonadati</taxon>
        <taxon>Pseudomonadota</taxon>
        <taxon>Gammaproteobacteria</taxon>
        <taxon>Pseudomonadales</taxon>
        <taxon>Pseudomonadaceae</taxon>
        <taxon>Halopseudomonas</taxon>
    </lineage>
</organism>
<dbReference type="EMBL" id="FNVE01000002">
    <property type="protein sequence ID" value="SEF83355.1"/>
    <property type="molecule type" value="Genomic_DNA"/>
</dbReference>
<keyword evidence="2" id="KW-1185">Reference proteome</keyword>
<evidence type="ECO:0000313" key="2">
    <source>
        <dbReference type="Proteomes" id="UP000243518"/>
    </source>
</evidence>
<reference evidence="1 2" key="1">
    <citation type="submission" date="2016-10" db="EMBL/GenBank/DDBJ databases">
        <authorList>
            <person name="Varghese N."/>
            <person name="Submissions S."/>
        </authorList>
    </citation>
    <scope>NUCLEOTIDE SEQUENCE [LARGE SCALE GENOMIC DNA]</scope>
    <source>
        <strain evidence="1 2">CECT 8317</strain>
    </source>
</reference>
<dbReference type="AlphaFoldDB" id="A0AAQ1G5A6"/>
<comment type="caution">
    <text evidence="1">The sequence shown here is derived from an EMBL/GenBank/DDBJ whole genome shotgun (WGS) entry which is preliminary data.</text>
</comment>
<proteinExistence type="predicted"/>
<evidence type="ECO:0000313" key="1">
    <source>
        <dbReference type="EMBL" id="SEF83355.1"/>
    </source>
</evidence>
<gene>
    <name evidence="1" type="ORF">SAMN05216586_10257</name>
</gene>